<evidence type="ECO:0000256" key="2">
    <source>
        <dbReference type="SAM" id="Phobius"/>
    </source>
</evidence>
<feature type="compositionally biased region" description="Low complexity" evidence="1">
    <location>
        <begin position="212"/>
        <end position="224"/>
    </location>
</feature>
<accession>A0ABN2SLY1</accession>
<protein>
    <submittedName>
        <fullName evidence="3">Uncharacterized protein</fullName>
    </submittedName>
</protein>
<name>A0ABN2SLY1_9ACTN</name>
<feature type="region of interest" description="Disordered" evidence="1">
    <location>
        <begin position="1"/>
        <end position="104"/>
    </location>
</feature>
<keyword evidence="4" id="KW-1185">Reference proteome</keyword>
<sequence length="263" mass="26167">MQTPTGRQRPPTHPIPRPRPHGPADLGVLADDLDYLADMNGRSPASELRTGMRSAPEGGKSAPDSYADPYADPYAVTDPETGAEPAWDDADADPGLETAPAGPIFVDASGRRRKLARRASLAAIAVVAGYAGLLAVSFAGGPIPPKALLPVPGMPAEKDPAPASTSVAQNGAETSGKPGATDHSAGRPSGSTSERKPEAHPSSTAAKPGPGTSSAPQPTATGTAAPPPTPTSAPTSGPVSSTSTSHGNPTPGHGRKSSPGPTG</sequence>
<keyword evidence="2" id="KW-1133">Transmembrane helix</keyword>
<dbReference type="RefSeq" id="WP_344660494.1">
    <property type="nucleotide sequence ID" value="NZ_BAAAQM010000041.1"/>
</dbReference>
<proteinExistence type="predicted"/>
<comment type="caution">
    <text evidence="3">The sequence shown here is derived from an EMBL/GenBank/DDBJ whole genome shotgun (WGS) entry which is preliminary data.</text>
</comment>
<feature type="transmembrane region" description="Helical" evidence="2">
    <location>
        <begin position="119"/>
        <end position="140"/>
    </location>
</feature>
<reference evidence="3 4" key="1">
    <citation type="journal article" date="2019" name="Int. J. Syst. Evol. Microbiol.">
        <title>The Global Catalogue of Microorganisms (GCM) 10K type strain sequencing project: providing services to taxonomists for standard genome sequencing and annotation.</title>
        <authorList>
            <consortium name="The Broad Institute Genomics Platform"/>
            <consortium name="The Broad Institute Genome Sequencing Center for Infectious Disease"/>
            <person name="Wu L."/>
            <person name="Ma J."/>
        </authorList>
    </citation>
    <scope>NUCLEOTIDE SEQUENCE [LARGE SCALE GENOMIC DNA]</scope>
    <source>
        <strain evidence="3 4">JCM 16013</strain>
    </source>
</reference>
<dbReference type="EMBL" id="BAAAQM010000041">
    <property type="protein sequence ID" value="GAA1989030.1"/>
    <property type="molecule type" value="Genomic_DNA"/>
</dbReference>
<keyword evidence="2" id="KW-0812">Transmembrane</keyword>
<organism evidence="3 4">
    <name type="scientific">Catenulispora subtropica</name>
    <dbReference type="NCBI Taxonomy" id="450798"/>
    <lineage>
        <taxon>Bacteria</taxon>
        <taxon>Bacillati</taxon>
        <taxon>Actinomycetota</taxon>
        <taxon>Actinomycetes</taxon>
        <taxon>Catenulisporales</taxon>
        <taxon>Catenulisporaceae</taxon>
        <taxon>Catenulispora</taxon>
    </lineage>
</organism>
<feature type="compositionally biased region" description="Polar residues" evidence="1">
    <location>
        <begin position="163"/>
        <end position="173"/>
    </location>
</feature>
<dbReference type="Proteomes" id="UP001499854">
    <property type="component" value="Unassembled WGS sequence"/>
</dbReference>
<evidence type="ECO:0000313" key="3">
    <source>
        <dbReference type="EMBL" id="GAA1989030.1"/>
    </source>
</evidence>
<feature type="compositionally biased region" description="Low complexity" evidence="1">
    <location>
        <begin position="232"/>
        <end position="245"/>
    </location>
</feature>
<feature type="region of interest" description="Disordered" evidence="1">
    <location>
        <begin position="141"/>
        <end position="263"/>
    </location>
</feature>
<evidence type="ECO:0000256" key="1">
    <source>
        <dbReference type="SAM" id="MobiDB-lite"/>
    </source>
</evidence>
<evidence type="ECO:0000313" key="4">
    <source>
        <dbReference type="Proteomes" id="UP001499854"/>
    </source>
</evidence>
<gene>
    <name evidence="3" type="ORF">GCM10009838_59890</name>
</gene>
<keyword evidence="2" id="KW-0472">Membrane</keyword>